<sequence>MPTSVPSPTPPPLRPGLRRARALAGALAGALTVLLVVPAVAAAGTTPPGPPAPAPPVSGENLGPDRLPRCTAVVAAMSPRAKLAQRLMVGVDAADPATTAETVRATQVGGVFVGGNATELLTGQALREVQAMSRIPLTVAADDEGGRVQRIDDLDGELPSARAMAAQLTPQQVRERGLERGREQLARGITMNLAPVVDLGGRPANTVIGDRSFGVDADAVTSYAAAFAEGQRDAGVFTVLKHFPGHGHADGDSHRGRVTTPPLAELRDADLRPYADLLGPGGPLADGRTGVLVGHLDVPGLTADLPSSLDPAVYRLLRTDYGFDGLVLTDDLGAMKAITGTFELPEAVEHALAAGADMALWSSGGRVTPVLDRLVQALDAGRLGPAPNDAAVTRVLKAKQTCS</sequence>
<dbReference type="InterPro" id="IPR017853">
    <property type="entry name" value="GH"/>
</dbReference>
<comment type="caution">
    <text evidence="8">The sequence shown here is derived from an EMBL/GenBank/DDBJ whole genome shotgun (WGS) entry which is preliminary data.</text>
</comment>
<protein>
    <recommendedName>
        <fullName evidence="3">beta-N-acetylhexosaminidase</fullName>
        <ecNumber evidence="3">3.2.1.52</ecNumber>
    </recommendedName>
</protein>
<organism evidence="8 9">
    <name type="scientific">Pseudonocardia xinjiangensis</name>
    <dbReference type="NCBI Taxonomy" id="75289"/>
    <lineage>
        <taxon>Bacteria</taxon>
        <taxon>Bacillati</taxon>
        <taxon>Actinomycetota</taxon>
        <taxon>Actinomycetes</taxon>
        <taxon>Pseudonocardiales</taxon>
        <taxon>Pseudonocardiaceae</taxon>
        <taxon>Pseudonocardia</taxon>
    </lineage>
</organism>
<dbReference type="Pfam" id="PF00933">
    <property type="entry name" value="Glyco_hydro_3"/>
    <property type="match status" value="1"/>
</dbReference>
<dbReference type="InterPro" id="IPR036962">
    <property type="entry name" value="Glyco_hydro_3_N_sf"/>
</dbReference>
<evidence type="ECO:0000256" key="3">
    <source>
        <dbReference type="ARBA" id="ARBA00012663"/>
    </source>
</evidence>
<evidence type="ECO:0000256" key="2">
    <source>
        <dbReference type="ARBA" id="ARBA00005336"/>
    </source>
</evidence>
<keyword evidence="4 8" id="KW-0378">Hydrolase</keyword>
<dbReference type="Gene3D" id="3.20.20.300">
    <property type="entry name" value="Glycoside hydrolase, family 3, N-terminal domain"/>
    <property type="match status" value="1"/>
</dbReference>
<dbReference type="EMBL" id="JAAXKY010000016">
    <property type="protein sequence ID" value="NMH76967.1"/>
    <property type="molecule type" value="Genomic_DNA"/>
</dbReference>
<dbReference type="SUPFAM" id="SSF51445">
    <property type="entry name" value="(Trans)glycosidases"/>
    <property type="match status" value="1"/>
</dbReference>
<dbReference type="Proteomes" id="UP001296706">
    <property type="component" value="Unassembled WGS sequence"/>
</dbReference>
<dbReference type="PANTHER" id="PTHR30480">
    <property type="entry name" value="BETA-HEXOSAMINIDASE-RELATED"/>
    <property type="match status" value="1"/>
</dbReference>
<reference evidence="8 9" key="1">
    <citation type="submission" date="2020-04" db="EMBL/GenBank/DDBJ databases">
        <authorList>
            <person name="Klaysubun C."/>
            <person name="Duangmal K."/>
            <person name="Lipun K."/>
        </authorList>
    </citation>
    <scope>NUCLEOTIDE SEQUENCE [LARGE SCALE GENOMIC DNA]</scope>
    <source>
        <strain evidence="8 9">JCM 11839</strain>
    </source>
</reference>
<feature type="domain" description="Glycoside hydrolase family 3 N-terminal" evidence="7">
    <location>
        <begin position="81"/>
        <end position="397"/>
    </location>
</feature>
<dbReference type="PANTHER" id="PTHR30480:SF13">
    <property type="entry name" value="BETA-HEXOSAMINIDASE"/>
    <property type="match status" value="1"/>
</dbReference>
<gene>
    <name evidence="8" type="ORF">HF577_07635</name>
</gene>
<dbReference type="GO" id="GO:0016787">
    <property type="term" value="F:hydrolase activity"/>
    <property type="evidence" value="ECO:0007669"/>
    <property type="project" value="UniProtKB-KW"/>
</dbReference>
<keyword evidence="9" id="KW-1185">Reference proteome</keyword>
<feature type="compositionally biased region" description="Pro residues" evidence="6">
    <location>
        <begin position="47"/>
        <end position="56"/>
    </location>
</feature>
<feature type="region of interest" description="Disordered" evidence="6">
    <location>
        <begin position="46"/>
        <end position="65"/>
    </location>
</feature>
<evidence type="ECO:0000313" key="8">
    <source>
        <dbReference type="EMBL" id="NMH76967.1"/>
    </source>
</evidence>
<dbReference type="PROSITE" id="PS00775">
    <property type="entry name" value="GLYCOSYL_HYDROL_F3"/>
    <property type="match status" value="1"/>
</dbReference>
<name>A0ABX1R9A9_9PSEU</name>
<keyword evidence="5" id="KW-0326">Glycosidase</keyword>
<evidence type="ECO:0000313" key="9">
    <source>
        <dbReference type="Proteomes" id="UP001296706"/>
    </source>
</evidence>
<evidence type="ECO:0000256" key="1">
    <source>
        <dbReference type="ARBA" id="ARBA00001231"/>
    </source>
</evidence>
<evidence type="ECO:0000256" key="4">
    <source>
        <dbReference type="ARBA" id="ARBA00022801"/>
    </source>
</evidence>
<evidence type="ECO:0000256" key="6">
    <source>
        <dbReference type="SAM" id="MobiDB-lite"/>
    </source>
</evidence>
<dbReference type="InterPro" id="IPR050226">
    <property type="entry name" value="NagZ_Beta-hexosaminidase"/>
</dbReference>
<dbReference type="InterPro" id="IPR019800">
    <property type="entry name" value="Glyco_hydro_3_AS"/>
</dbReference>
<dbReference type="RefSeq" id="WP_169395044.1">
    <property type="nucleotide sequence ID" value="NZ_BAAAJH010000013.1"/>
</dbReference>
<dbReference type="EC" id="3.2.1.52" evidence="3"/>
<dbReference type="InterPro" id="IPR001764">
    <property type="entry name" value="Glyco_hydro_3_N"/>
</dbReference>
<comment type="catalytic activity">
    <reaction evidence="1">
        <text>Hydrolysis of terminal non-reducing N-acetyl-D-hexosamine residues in N-acetyl-beta-D-hexosaminides.</text>
        <dbReference type="EC" id="3.2.1.52"/>
    </reaction>
</comment>
<evidence type="ECO:0000259" key="7">
    <source>
        <dbReference type="Pfam" id="PF00933"/>
    </source>
</evidence>
<comment type="similarity">
    <text evidence="2">Belongs to the glycosyl hydrolase 3 family.</text>
</comment>
<evidence type="ECO:0000256" key="5">
    <source>
        <dbReference type="ARBA" id="ARBA00023295"/>
    </source>
</evidence>
<accession>A0ABX1R9A9</accession>
<proteinExistence type="inferred from homology"/>